<dbReference type="Pfam" id="PF19254">
    <property type="entry name" value="DUF5901"/>
    <property type="match status" value="1"/>
</dbReference>
<reference evidence="2" key="1">
    <citation type="submission" date="2020-06" db="EMBL/GenBank/DDBJ databases">
        <title>Lateral gene transfer of anion-conducting channel rhodopsins between green algae and giant viruses.</title>
        <authorList>
            <person name="Rozenberg A."/>
            <person name="Oppermann J."/>
            <person name="Wietek J."/>
            <person name="Fernandez Lahore R.G."/>
            <person name="Sandaa R.-A."/>
            <person name="Bratbak G."/>
            <person name="Hegemann P."/>
            <person name="Beja O."/>
        </authorList>
    </citation>
    <scope>NUCLEOTIDE SEQUENCE</scope>
    <source>
        <strain evidence="2">01B</strain>
    </source>
</reference>
<proteinExistence type="predicted"/>
<gene>
    <name evidence="2" type="ORF">HWQ62_00277</name>
</gene>
<dbReference type="EMBL" id="MT663537">
    <property type="protein sequence ID" value="QOI90413.1"/>
    <property type="molecule type" value="Genomic_DNA"/>
</dbReference>
<protein>
    <recommendedName>
        <fullName evidence="1">DUF5901 domain-containing protein</fullName>
    </recommendedName>
</protein>
<organismHost>
    <name type="scientific">Pyramimonas plurioculata</name>
    <dbReference type="NCBI Taxonomy" id="36893"/>
</organismHost>
<accession>A0A7M3UNX0</accession>
<name>A0A7M3UNX0_POV01</name>
<feature type="domain" description="DUF5901" evidence="1">
    <location>
        <begin position="26"/>
        <end position="120"/>
    </location>
</feature>
<evidence type="ECO:0000259" key="1">
    <source>
        <dbReference type="Pfam" id="PF19254"/>
    </source>
</evidence>
<sequence>MEDTLLDEHAIITPPTTNPKDIPVRRYKYTIDSRDRNTNIYKNPAKYTLKLDEAITDVTKVELLLTDFKFNNYNIHKYNNILHTSIADYEISSGVYDGPTLATELESATPFNVSFNELTKKFSFTYGTTVTLNFKSSEQRRYDMDTSVDTYPLNSIGKVIGFDIDEYILDPATPLTPPYPVDLETENYIVMFMQQAKVYQSKNNNIHNCFAIINKLESTSDGIVMIDNAISKTFNPPIASLSNLVFKFCDREGNLYDFQNKDHRFELVFTSLKQTRCYNEIFK</sequence>
<dbReference type="InterPro" id="IPR045420">
    <property type="entry name" value="DUF5901"/>
</dbReference>
<evidence type="ECO:0000313" key="2">
    <source>
        <dbReference type="EMBL" id="QOI90413.1"/>
    </source>
</evidence>
<organism evidence="2">
    <name type="scientific">Pyramimonas orientalis virus</name>
    <name type="common">PoV01</name>
    <dbReference type="NCBI Taxonomy" id="455367"/>
    <lineage>
        <taxon>Viruses</taxon>
        <taxon>Varidnaviria</taxon>
        <taxon>Bamfordvirae</taxon>
        <taxon>Nucleocytoviricota</taxon>
        <taxon>Megaviricetes</taxon>
        <taxon>Imitervirales</taxon>
        <taxon>Allomimiviridae</taxon>
        <taxon>Heliosvirus</taxon>
        <taxon>Heliosvirus raunefjordenense</taxon>
    </lineage>
</organism>